<protein>
    <submittedName>
        <fullName evidence="1">Uncharacterized protein</fullName>
    </submittedName>
</protein>
<dbReference type="EMBL" id="UFXS01000001">
    <property type="protein sequence ID" value="STD53096.1"/>
    <property type="molecule type" value="Genomic_DNA"/>
</dbReference>
<organism evidence="1 2">
    <name type="scientific">Empedobacter falsenii</name>
    <dbReference type="NCBI Taxonomy" id="343874"/>
    <lineage>
        <taxon>Bacteria</taxon>
        <taxon>Pseudomonadati</taxon>
        <taxon>Bacteroidota</taxon>
        <taxon>Flavobacteriia</taxon>
        <taxon>Flavobacteriales</taxon>
        <taxon>Weeksellaceae</taxon>
        <taxon>Empedobacter</taxon>
    </lineage>
</organism>
<sequence>MKLLIKNNKELIKYLPMIDASITFDRLTQDLILATEEVVKIIGDDMYDHVVNLYENPTEESKKLIDVVAYPIAVDAYRKYVIQSDVAHTNEGRKARLNEYEKMPFEWMIDRDNKSSEKKYYKGLDRMIEYLDKKNPNNWKSTKEYKSSFTSLFRTTAEFDDYFSIESRLLLMKLVPGVNKCITEEIIPRVTQVVWNDIVTKLTAGETVPNLVLLSKIKAACAYYAMSWGVLRMSATLFPEGILQNYVASKMQVPAKQEIGVVAKLFENDYNSILLDIEKLVAPEVVESTETINIKSLIDIDPNSKIFSI</sequence>
<dbReference type="Pfam" id="PF20459">
    <property type="entry name" value="DUF6712"/>
    <property type="match status" value="2"/>
</dbReference>
<evidence type="ECO:0000313" key="2">
    <source>
        <dbReference type="Proteomes" id="UP000254737"/>
    </source>
</evidence>
<dbReference type="AlphaFoldDB" id="A0A376G358"/>
<gene>
    <name evidence="1" type="ORF">NCTC13456_00313</name>
</gene>
<evidence type="ECO:0000313" key="1">
    <source>
        <dbReference type="EMBL" id="STD53096.1"/>
    </source>
</evidence>
<dbReference type="Proteomes" id="UP000254737">
    <property type="component" value="Unassembled WGS sequence"/>
</dbReference>
<name>A0A376G358_9FLAO</name>
<dbReference type="RefSeq" id="WP_114998261.1">
    <property type="nucleotide sequence ID" value="NZ_UFXS01000001.1"/>
</dbReference>
<dbReference type="InterPro" id="IPR046558">
    <property type="entry name" value="DUF6712"/>
</dbReference>
<reference evidence="1 2" key="1">
    <citation type="submission" date="2018-06" db="EMBL/GenBank/DDBJ databases">
        <authorList>
            <consortium name="Pathogen Informatics"/>
            <person name="Doyle S."/>
        </authorList>
    </citation>
    <scope>NUCLEOTIDE SEQUENCE [LARGE SCALE GENOMIC DNA]</scope>
    <source>
        <strain evidence="1 2">NCTC13456</strain>
    </source>
</reference>
<proteinExistence type="predicted"/>
<accession>A0A376G358</accession>